<feature type="domain" description="VOC" evidence="1">
    <location>
        <begin position="2"/>
        <end position="127"/>
    </location>
</feature>
<dbReference type="Proteomes" id="UP000006772">
    <property type="component" value="Unassembled WGS sequence"/>
</dbReference>
<dbReference type="RefSeq" id="WP_006462884.1">
    <property type="nucleotide sequence ID" value="NZ_AEEC02000009.1"/>
</dbReference>
<dbReference type="Gene3D" id="3.10.180.10">
    <property type="entry name" value="2,3-Dihydroxybiphenyl 1,2-Dioxygenase, domain 1"/>
    <property type="match status" value="1"/>
</dbReference>
<name>A0AAI9IFS0_9BURK</name>
<dbReference type="EMBL" id="AEEC02000009">
    <property type="protein sequence ID" value="EOA05170.1"/>
    <property type="molecule type" value="Genomic_DNA"/>
</dbReference>
<evidence type="ECO:0000259" key="1">
    <source>
        <dbReference type="PROSITE" id="PS51819"/>
    </source>
</evidence>
<accession>A0AAI9IFS0</accession>
<evidence type="ECO:0000313" key="3">
    <source>
        <dbReference type="Proteomes" id="UP000006772"/>
    </source>
</evidence>
<proteinExistence type="predicted"/>
<dbReference type="InterPro" id="IPR029068">
    <property type="entry name" value="Glyas_Bleomycin-R_OHBP_Dase"/>
</dbReference>
<dbReference type="InterPro" id="IPR037523">
    <property type="entry name" value="VOC_core"/>
</dbReference>
<dbReference type="AlphaFoldDB" id="A0AAI9IFS0"/>
<evidence type="ECO:0000313" key="2">
    <source>
        <dbReference type="EMBL" id="EOA05170.1"/>
    </source>
</evidence>
<protein>
    <recommendedName>
        <fullName evidence="1">VOC domain-containing protein</fullName>
    </recommendedName>
</protein>
<dbReference type="PROSITE" id="PS51819">
    <property type="entry name" value="VOC"/>
    <property type="match status" value="1"/>
</dbReference>
<sequence length="134" mass="15176">MHLDHITIVAGDCSFLRQFFVEVAGLTEGPRPPFGSVGHWLYLGQQPVLHLIERITLPARHGISNGPPATRIDHLALRIDSHPEWQALLQRLHVQRLRYRIETIDALQERQLFVAPVSGVKVEFVIAERHLAAT</sequence>
<comment type="caution">
    <text evidence="2">The sequence shown here is derived from an EMBL/GenBank/DDBJ whole genome shotgun (WGS) entry which is preliminary data.</text>
</comment>
<dbReference type="SUPFAM" id="SSF54593">
    <property type="entry name" value="Glyoxalase/Bleomycin resistance protein/Dihydroxybiphenyl dioxygenase"/>
    <property type="match status" value="1"/>
</dbReference>
<organism evidence="2 3">
    <name type="scientific">Herbaspirillum frisingense GSF30</name>
    <dbReference type="NCBI Taxonomy" id="864073"/>
    <lineage>
        <taxon>Bacteria</taxon>
        <taxon>Pseudomonadati</taxon>
        <taxon>Pseudomonadota</taxon>
        <taxon>Betaproteobacteria</taxon>
        <taxon>Burkholderiales</taxon>
        <taxon>Oxalobacteraceae</taxon>
        <taxon>Herbaspirillum</taxon>
    </lineage>
</organism>
<reference evidence="2 3" key="1">
    <citation type="journal article" date="2013" name="Front. Microbiol.">
        <title>The genome of the endophytic bacterium H. frisingense GSF30(T) identifies diverse strategies in the Herbaspirillum genus to interact with plants.</title>
        <authorList>
            <person name="Straub D."/>
            <person name="Rothballer M."/>
            <person name="Hartmann A."/>
            <person name="Ludewig U."/>
        </authorList>
    </citation>
    <scope>NUCLEOTIDE SEQUENCE [LARGE SCALE GENOMIC DNA]</scope>
    <source>
        <strain evidence="2 3">GSF30</strain>
    </source>
</reference>
<gene>
    <name evidence="2" type="ORF">HFRIS_008511</name>
</gene>